<accession>A0A6G9YG55</accession>
<dbReference type="Proteomes" id="UP000503540">
    <property type="component" value="Chromosome"/>
</dbReference>
<dbReference type="GO" id="GO:0016787">
    <property type="term" value="F:hydrolase activity"/>
    <property type="evidence" value="ECO:0007669"/>
    <property type="project" value="UniProtKB-KW"/>
</dbReference>
<evidence type="ECO:0000256" key="1">
    <source>
        <dbReference type="SAM" id="MobiDB-lite"/>
    </source>
</evidence>
<keyword evidence="2" id="KW-1133">Transmembrane helix</keyword>
<protein>
    <submittedName>
        <fullName evidence="3">Metal-dependent hydrolase</fullName>
    </submittedName>
</protein>
<proteinExistence type="predicted"/>
<dbReference type="SUPFAM" id="SSF47240">
    <property type="entry name" value="Ferritin-like"/>
    <property type="match status" value="1"/>
</dbReference>
<dbReference type="InterPro" id="IPR009078">
    <property type="entry name" value="Ferritin-like_SF"/>
</dbReference>
<name>A0A6G9YG55_9NOCA</name>
<feature type="transmembrane region" description="Helical" evidence="2">
    <location>
        <begin position="252"/>
        <end position="276"/>
    </location>
</feature>
<dbReference type="PANTHER" id="PTHR39456:SF1">
    <property type="entry name" value="METAL-DEPENDENT HYDROLASE"/>
    <property type="match status" value="1"/>
</dbReference>
<organism evidence="3 4">
    <name type="scientific">Nocardia arthritidis</name>
    <dbReference type="NCBI Taxonomy" id="228602"/>
    <lineage>
        <taxon>Bacteria</taxon>
        <taxon>Bacillati</taxon>
        <taxon>Actinomycetota</taxon>
        <taxon>Actinomycetes</taxon>
        <taxon>Mycobacteriales</taxon>
        <taxon>Nocardiaceae</taxon>
        <taxon>Nocardia</taxon>
    </lineage>
</organism>
<keyword evidence="3" id="KW-0378">Hydrolase</keyword>
<sequence>MNSSADPSSAVWAANSWCICGRGSTPTTWTPETSCGAGKPSSSAPKACSSATSDEFGSTEIHMTSVATAYPRVRRMRFRFGEPEPMTKYFADDDIVLSHFVALLSAAFPPGEESFIRAVRRFTDQVTDPVLKKRMASFIGQEAVHGQQHGRLNEQLCALGYRLPRLIARYEWILPRLDRYAPAAAHLAAVAAAEHYTAVLAQRVLSSPEIQALAGDDEVRNLLNWHALEELEHKSVAFDVYRATGNPEWLRILVMTFLYLFTIPGVSVAVAASILLDPAAWQPITVARESYHLYRGPIVRGLMREIRVYLRPGFHPDDVDTVALLRRWQDELFGAEGTLTDRVR</sequence>
<feature type="compositionally biased region" description="Low complexity" evidence="1">
    <location>
        <begin position="36"/>
        <end position="50"/>
    </location>
</feature>
<gene>
    <name evidence="3" type="ORF">F5544_20865</name>
</gene>
<dbReference type="KEGG" id="nah:F5544_20865"/>
<reference evidence="3 4" key="1">
    <citation type="journal article" date="2019" name="ACS Chem. Biol.">
        <title>Identification and Mobilization of a Cryptic Antibiotic Biosynthesis Gene Locus from a Human-Pathogenic Nocardia Isolate.</title>
        <authorList>
            <person name="Herisse M."/>
            <person name="Ishida K."/>
            <person name="Porter J.L."/>
            <person name="Howden B."/>
            <person name="Hertweck C."/>
            <person name="Stinear T.P."/>
            <person name="Pidot S.J."/>
        </authorList>
    </citation>
    <scope>NUCLEOTIDE SEQUENCE [LARGE SCALE GENOMIC DNA]</scope>
    <source>
        <strain evidence="3 4">AUSMDU00012717</strain>
    </source>
</reference>
<evidence type="ECO:0000313" key="3">
    <source>
        <dbReference type="EMBL" id="QIS12036.1"/>
    </source>
</evidence>
<dbReference type="AlphaFoldDB" id="A0A6G9YG55"/>
<feature type="region of interest" description="Disordered" evidence="1">
    <location>
        <begin position="29"/>
        <end position="50"/>
    </location>
</feature>
<keyword evidence="4" id="KW-1185">Reference proteome</keyword>
<dbReference type="InterPro" id="IPR016516">
    <property type="entry name" value="UCP07580"/>
</dbReference>
<evidence type="ECO:0000313" key="4">
    <source>
        <dbReference type="Proteomes" id="UP000503540"/>
    </source>
</evidence>
<dbReference type="Pfam" id="PF10118">
    <property type="entry name" value="Metal_hydrol"/>
    <property type="match status" value="1"/>
</dbReference>
<keyword evidence="2" id="KW-0812">Transmembrane</keyword>
<dbReference type="PANTHER" id="PTHR39456">
    <property type="entry name" value="METAL-DEPENDENT HYDROLASE"/>
    <property type="match status" value="1"/>
</dbReference>
<evidence type="ECO:0000256" key="2">
    <source>
        <dbReference type="SAM" id="Phobius"/>
    </source>
</evidence>
<dbReference type="EMBL" id="CP046172">
    <property type="protein sequence ID" value="QIS12036.1"/>
    <property type="molecule type" value="Genomic_DNA"/>
</dbReference>
<keyword evidence="2" id="KW-0472">Membrane</keyword>